<evidence type="ECO:0000259" key="3">
    <source>
        <dbReference type="Pfam" id="PF11887"/>
    </source>
</evidence>
<dbReference type="InterPro" id="IPR024516">
    <property type="entry name" value="Mce_C"/>
</dbReference>
<dbReference type="EMBL" id="VCQU01000006">
    <property type="protein sequence ID" value="NMN97056.1"/>
    <property type="molecule type" value="Genomic_DNA"/>
</dbReference>
<dbReference type="NCBIfam" id="TIGR00996">
    <property type="entry name" value="Mtu_fam_mce"/>
    <property type="match status" value="1"/>
</dbReference>
<dbReference type="InterPro" id="IPR005693">
    <property type="entry name" value="Mce"/>
</dbReference>
<dbReference type="PANTHER" id="PTHR33371">
    <property type="entry name" value="INTERMEMBRANE PHOSPHOLIPID TRANSPORT SYSTEM BINDING PROTEIN MLAD-RELATED"/>
    <property type="match status" value="1"/>
</dbReference>
<keyword evidence="1" id="KW-1133">Transmembrane helix</keyword>
<dbReference type="RefSeq" id="WP_169589586.1">
    <property type="nucleotide sequence ID" value="NZ_VCQU01000006.1"/>
</dbReference>
<feature type="domain" description="Mce/MlaD" evidence="2">
    <location>
        <begin position="38"/>
        <end position="112"/>
    </location>
</feature>
<dbReference type="Pfam" id="PF02470">
    <property type="entry name" value="MlaD"/>
    <property type="match status" value="1"/>
</dbReference>
<dbReference type="InterPro" id="IPR052336">
    <property type="entry name" value="MlaD_Phospholipid_Transporter"/>
</dbReference>
<evidence type="ECO:0000256" key="1">
    <source>
        <dbReference type="SAM" id="Phobius"/>
    </source>
</evidence>
<gene>
    <name evidence="4" type="ORF">FGL95_18610</name>
</gene>
<dbReference type="Proteomes" id="UP000535543">
    <property type="component" value="Unassembled WGS sequence"/>
</dbReference>
<dbReference type="PANTHER" id="PTHR33371:SF18">
    <property type="entry name" value="MCE-FAMILY PROTEIN MCE3C"/>
    <property type="match status" value="1"/>
</dbReference>
<organism evidence="4 5">
    <name type="scientific">Antrihabitans stalactiti</name>
    <dbReference type="NCBI Taxonomy" id="2584121"/>
    <lineage>
        <taxon>Bacteria</taxon>
        <taxon>Bacillati</taxon>
        <taxon>Actinomycetota</taxon>
        <taxon>Actinomycetes</taxon>
        <taxon>Mycobacteriales</taxon>
        <taxon>Nocardiaceae</taxon>
        <taxon>Antrihabitans</taxon>
    </lineage>
</organism>
<proteinExistence type="predicted"/>
<protein>
    <submittedName>
        <fullName evidence="4">MCE family protein</fullName>
    </submittedName>
</protein>
<dbReference type="Pfam" id="PF11887">
    <property type="entry name" value="Mce4_CUP1"/>
    <property type="match status" value="1"/>
</dbReference>
<reference evidence="4 5" key="2">
    <citation type="submission" date="2020-06" db="EMBL/GenBank/DDBJ databases">
        <title>Antribacter stalactiti gen. nov., sp. nov., a new member of the family Nacardiaceae isolated from a cave.</title>
        <authorList>
            <person name="Kim I.S."/>
        </authorList>
    </citation>
    <scope>NUCLEOTIDE SEQUENCE [LARGE SCALE GENOMIC DNA]</scope>
    <source>
        <strain evidence="4 5">YC2-7</strain>
    </source>
</reference>
<name>A0A848KH10_9NOCA</name>
<keyword evidence="1" id="KW-0472">Membrane</keyword>
<feature type="transmembrane region" description="Helical" evidence="1">
    <location>
        <begin position="12"/>
        <end position="29"/>
    </location>
</feature>
<evidence type="ECO:0000313" key="5">
    <source>
        <dbReference type="Proteomes" id="UP000535543"/>
    </source>
</evidence>
<reference evidence="4 5" key="1">
    <citation type="submission" date="2019-05" db="EMBL/GenBank/DDBJ databases">
        <authorList>
            <person name="Lee S.D."/>
        </authorList>
    </citation>
    <scope>NUCLEOTIDE SEQUENCE [LARGE SCALE GENOMIC DNA]</scope>
    <source>
        <strain evidence="4 5">YC2-7</strain>
    </source>
</reference>
<keyword evidence="5" id="KW-1185">Reference proteome</keyword>
<dbReference type="InterPro" id="IPR003399">
    <property type="entry name" value="Mce/MlaD"/>
</dbReference>
<evidence type="ECO:0000259" key="2">
    <source>
        <dbReference type="Pfam" id="PF02470"/>
    </source>
</evidence>
<dbReference type="GO" id="GO:0005576">
    <property type="term" value="C:extracellular region"/>
    <property type="evidence" value="ECO:0007669"/>
    <property type="project" value="TreeGrafter"/>
</dbReference>
<comment type="caution">
    <text evidence="4">The sequence shown here is derived from an EMBL/GenBank/DDBJ whole genome shotgun (WGS) entry which is preliminary data.</text>
</comment>
<dbReference type="PRINTS" id="PR01782">
    <property type="entry name" value="MCEVIRFACTOR"/>
</dbReference>
<keyword evidence="1" id="KW-0812">Transmembrane</keyword>
<dbReference type="AlphaFoldDB" id="A0A848KH10"/>
<feature type="domain" description="Mammalian cell entry C-terminal" evidence="3">
    <location>
        <begin position="117"/>
        <end position="289"/>
    </location>
</feature>
<evidence type="ECO:0000313" key="4">
    <source>
        <dbReference type="EMBL" id="NMN97056.1"/>
    </source>
</evidence>
<sequence length="352" mass="37767">MKETVDRRIRAGIVGIVVAAAVVVATLNYNKLQFLRDGIEYSANFTDAGGLVPGDRVQVAGIEVGNVEHVKLDGKQVLVTFTVKEGIQLGDETSAAIKTNTVLGRRSLALTPSGSGKLTKDEPIPVDRTTAPYSLNDALGDLSNEVHDLKTDQVNDALNVMSTALKDTPAPLRETLDGVTRLSKALNDRDQTLRELLTKAQGVTKVLADRGDQINALLLDGNDLLGALELRRSAISELITNISSVSQQLSGLVHDNEEQIGPTLEKLNSVTALLIRNRDNLSRALDGLGPYATALGEAVASGPYFQAFVQNYGSGKMLQGLVDAFVDPGHLPADLYNYLLNPPPSIQLREPR</sequence>
<accession>A0A848KH10</accession>